<proteinExistence type="predicted"/>
<sequence length="61" mass="6885">MLFHPKFSGIEGPENPTNQSMGVGDLREAVRYTPFDNRSRILTLADYRSVSVRSSRETLSP</sequence>
<protein>
    <submittedName>
        <fullName evidence="1">Uncharacterized protein</fullName>
    </submittedName>
</protein>
<name>A0A2K8PU81_STRLA</name>
<evidence type="ECO:0000313" key="2">
    <source>
        <dbReference type="Proteomes" id="UP000231791"/>
    </source>
</evidence>
<accession>A0A2K8PU81</accession>
<organism evidence="1 2">
    <name type="scientific">Streptomyces lavendulae subsp. lavendulae</name>
    <dbReference type="NCBI Taxonomy" id="58340"/>
    <lineage>
        <taxon>Bacteria</taxon>
        <taxon>Bacillati</taxon>
        <taxon>Actinomycetota</taxon>
        <taxon>Actinomycetes</taxon>
        <taxon>Kitasatosporales</taxon>
        <taxon>Streptomycetaceae</taxon>
        <taxon>Streptomyces</taxon>
    </lineage>
</organism>
<gene>
    <name evidence="1" type="ORF">SLAV_37250</name>
</gene>
<dbReference type="Proteomes" id="UP000231791">
    <property type="component" value="Chromosome"/>
</dbReference>
<evidence type="ECO:0000313" key="1">
    <source>
        <dbReference type="EMBL" id="ATZ29215.1"/>
    </source>
</evidence>
<keyword evidence="2" id="KW-1185">Reference proteome</keyword>
<dbReference type="AlphaFoldDB" id="A0A2K8PU81"/>
<dbReference type="KEGG" id="slx:SLAV_37250"/>
<reference evidence="1 2" key="1">
    <citation type="submission" date="2017-11" db="EMBL/GenBank/DDBJ databases">
        <title>Complete genome sequence of Streptomyces lavendulae subsp. lavendulae CCM 3239 (formerly 'Streptomyces aureofaciens CCM 3239'), the producer of the angucycline-type antibiotic auricin.</title>
        <authorList>
            <person name="Busche T."/>
            <person name="Novakova R."/>
            <person name="Al'Dilaimi A."/>
            <person name="Homerova D."/>
            <person name="Feckova L."/>
            <person name="Rezuchova B."/>
            <person name="Mingyar E."/>
            <person name="Csolleiova D."/>
            <person name="Bekeova C."/>
            <person name="Winkler A."/>
            <person name="Sevcikova B."/>
            <person name="Kalinowski J."/>
            <person name="Kormanec J."/>
            <person name="Ruckert C."/>
        </authorList>
    </citation>
    <scope>NUCLEOTIDE SEQUENCE [LARGE SCALE GENOMIC DNA]</scope>
    <source>
        <strain evidence="1 2">CCM 3239</strain>
    </source>
</reference>
<dbReference type="EMBL" id="CP024985">
    <property type="protein sequence ID" value="ATZ29215.1"/>
    <property type="molecule type" value="Genomic_DNA"/>
</dbReference>